<evidence type="ECO:0000313" key="2">
    <source>
        <dbReference type="EMBL" id="KAF9523812.1"/>
    </source>
</evidence>
<feature type="region of interest" description="Disordered" evidence="1">
    <location>
        <begin position="314"/>
        <end position="365"/>
    </location>
</feature>
<evidence type="ECO:0000313" key="3">
    <source>
        <dbReference type="Proteomes" id="UP000807306"/>
    </source>
</evidence>
<evidence type="ECO:0000256" key="1">
    <source>
        <dbReference type="SAM" id="MobiDB-lite"/>
    </source>
</evidence>
<accession>A0A9P6E7B3</accession>
<keyword evidence="3" id="KW-1185">Reference proteome</keyword>
<reference evidence="2" key="1">
    <citation type="submission" date="2020-11" db="EMBL/GenBank/DDBJ databases">
        <authorList>
            <consortium name="DOE Joint Genome Institute"/>
            <person name="Ahrendt S."/>
            <person name="Riley R."/>
            <person name="Andreopoulos W."/>
            <person name="Labutti K."/>
            <person name="Pangilinan J."/>
            <person name="Ruiz-Duenas F.J."/>
            <person name="Barrasa J.M."/>
            <person name="Sanchez-Garcia M."/>
            <person name="Camarero S."/>
            <person name="Miyauchi S."/>
            <person name="Serrano A."/>
            <person name="Linde D."/>
            <person name="Babiker R."/>
            <person name="Drula E."/>
            <person name="Ayuso-Fernandez I."/>
            <person name="Pacheco R."/>
            <person name="Padilla G."/>
            <person name="Ferreira P."/>
            <person name="Barriuso J."/>
            <person name="Kellner H."/>
            <person name="Castanera R."/>
            <person name="Alfaro M."/>
            <person name="Ramirez L."/>
            <person name="Pisabarro A.G."/>
            <person name="Kuo A."/>
            <person name="Tritt A."/>
            <person name="Lipzen A."/>
            <person name="He G."/>
            <person name="Yan M."/>
            <person name="Ng V."/>
            <person name="Cullen D."/>
            <person name="Martin F."/>
            <person name="Rosso M.-N."/>
            <person name="Henrissat B."/>
            <person name="Hibbett D."/>
            <person name="Martinez A.T."/>
            <person name="Grigoriev I.V."/>
        </authorList>
    </citation>
    <scope>NUCLEOTIDE SEQUENCE</scope>
    <source>
        <strain evidence="2">CBS 506.95</strain>
    </source>
</reference>
<gene>
    <name evidence="2" type="ORF">CPB83DRAFT_862324</name>
</gene>
<dbReference type="OrthoDB" id="3265918at2759"/>
<proteinExistence type="predicted"/>
<feature type="compositionally biased region" description="Polar residues" evidence="1">
    <location>
        <begin position="314"/>
        <end position="331"/>
    </location>
</feature>
<feature type="region of interest" description="Disordered" evidence="1">
    <location>
        <begin position="210"/>
        <end position="241"/>
    </location>
</feature>
<name>A0A9P6E7B3_9AGAR</name>
<comment type="caution">
    <text evidence="2">The sequence shown here is derived from an EMBL/GenBank/DDBJ whole genome shotgun (WGS) entry which is preliminary data.</text>
</comment>
<feature type="compositionally biased region" description="Basic and acidic residues" evidence="1">
    <location>
        <begin position="332"/>
        <end position="343"/>
    </location>
</feature>
<dbReference type="EMBL" id="MU157910">
    <property type="protein sequence ID" value="KAF9523812.1"/>
    <property type="molecule type" value="Genomic_DNA"/>
</dbReference>
<dbReference type="Proteomes" id="UP000807306">
    <property type="component" value="Unassembled WGS sequence"/>
</dbReference>
<protein>
    <submittedName>
        <fullName evidence="2">Uncharacterized protein</fullName>
    </submittedName>
</protein>
<sequence>MQRCPELRKLPKAPKISSILWKYQNPGSAAQLIFYSRSSQPLDPTHPAANWNPRGLPQHITNGLQLRAIPVALLDTPQHSFSPFKRPFVTWNERVQKAMDAGVMGVQAGRQLNIVWKQTGQLVGNTQIYSEDDQDLLRRTRLEGRDLNPASPLFSAKLQRAKRRVPMSLFIVTSKAKMGSLRCRRKTIASRVKTALNYIVSRGAYFEQSSKSSHDNADAHKAANSSTEKKARSRPTGVKFDSSKLAPGRQLVLQGWSYIIHLTTEVYRMPYAQLIFLLRNALSTVNAKAIEMENNWLAQSLLYKQRQVSQKLKSGTELSKSGWSAPLSATSTDERAGEPDSEPRAPCTPIPPSHATKTRSTFDSAAWRRNLTSQLKLLSEAEATVAAERN</sequence>
<organism evidence="2 3">
    <name type="scientific">Crepidotus variabilis</name>
    <dbReference type="NCBI Taxonomy" id="179855"/>
    <lineage>
        <taxon>Eukaryota</taxon>
        <taxon>Fungi</taxon>
        <taxon>Dikarya</taxon>
        <taxon>Basidiomycota</taxon>
        <taxon>Agaricomycotina</taxon>
        <taxon>Agaricomycetes</taxon>
        <taxon>Agaricomycetidae</taxon>
        <taxon>Agaricales</taxon>
        <taxon>Agaricineae</taxon>
        <taxon>Crepidotaceae</taxon>
        <taxon>Crepidotus</taxon>
    </lineage>
</organism>
<dbReference type="AlphaFoldDB" id="A0A9P6E7B3"/>
<feature type="compositionally biased region" description="Basic and acidic residues" evidence="1">
    <location>
        <begin position="212"/>
        <end position="221"/>
    </location>
</feature>